<dbReference type="eggNOG" id="COG2267">
    <property type="taxonomic scope" value="Bacteria"/>
</dbReference>
<evidence type="ECO:0008006" key="3">
    <source>
        <dbReference type="Google" id="ProtNLM"/>
    </source>
</evidence>
<organism evidence="1 2">
    <name type="scientific">Gallaecimonas xiamenensis 3-C-1</name>
    <dbReference type="NCBI Taxonomy" id="745411"/>
    <lineage>
        <taxon>Bacteria</taxon>
        <taxon>Pseudomonadati</taxon>
        <taxon>Pseudomonadota</taxon>
        <taxon>Gammaproteobacteria</taxon>
        <taxon>Enterobacterales</taxon>
        <taxon>Gallaecimonadaceae</taxon>
        <taxon>Gallaecimonas</taxon>
    </lineage>
</organism>
<dbReference type="SUPFAM" id="SSF53474">
    <property type="entry name" value="alpha/beta-Hydrolases"/>
    <property type="match status" value="1"/>
</dbReference>
<sequence>MKLILLPGMDGTGLLFGPLLNRLGSLDTEVIPLPSEGAQDYSSLAEKVAALIGEQECVVLAESYSGGIVEILLKKHNLQIRHVIFIASFLSCPSRTLSRVAAVLPIRALMAIPVLAPLAMKVLLIGRSASPDTISLLRRAINAVDPKVLKRRLQQIAKYRATDTSFETHATYIRPVNDALVGDRTREFRDRFPHLKVINVGGPHFILQAQPDACAERILAEVGHLASKGKGAA</sequence>
<dbReference type="Gene3D" id="3.40.50.1820">
    <property type="entry name" value="alpha/beta hydrolase"/>
    <property type="match status" value="1"/>
</dbReference>
<name>K2J5T4_9GAMM</name>
<protein>
    <recommendedName>
        <fullName evidence="3">Alpha/beta hydrolase</fullName>
    </recommendedName>
</protein>
<reference evidence="1 2" key="1">
    <citation type="journal article" date="2012" name="J. Bacteriol.">
        <title>Genome Sequence of Gallaecimonas xiamenensis Type Strain 3-C-1.</title>
        <authorList>
            <person name="Lai Q."/>
            <person name="Wang L."/>
            <person name="Wang W."/>
            <person name="Shao Z."/>
        </authorList>
    </citation>
    <scope>NUCLEOTIDE SEQUENCE [LARGE SCALE GENOMIC DNA]</scope>
    <source>
        <strain evidence="1 2">3-C-1</strain>
    </source>
</reference>
<dbReference type="RefSeq" id="WP_008485610.1">
    <property type="nucleotide sequence ID" value="NZ_AMRI01000021.1"/>
</dbReference>
<evidence type="ECO:0000313" key="1">
    <source>
        <dbReference type="EMBL" id="EKE70217.1"/>
    </source>
</evidence>
<accession>K2J5T4</accession>
<dbReference type="OrthoDB" id="8561148at2"/>
<gene>
    <name evidence="1" type="ORF">B3C1_13983</name>
</gene>
<dbReference type="AlphaFoldDB" id="K2J5T4"/>
<proteinExistence type="predicted"/>
<comment type="caution">
    <text evidence="1">The sequence shown here is derived from an EMBL/GenBank/DDBJ whole genome shotgun (WGS) entry which is preliminary data.</text>
</comment>
<dbReference type="Proteomes" id="UP000006755">
    <property type="component" value="Unassembled WGS sequence"/>
</dbReference>
<dbReference type="InterPro" id="IPR029058">
    <property type="entry name" value="AB_hydrolase_fold"/>
</dbReference>
<evidence type="ECO:0000313" key="2">
    <source>
        <dbReference type="Proteomes" id="UP000006755"/>
    </source>
</evidence>
<dbReference type="STRING" id="745411.B3C1_13983"/>
<keyword evidence="2" id="KW-1185">Reference proteome</keyword>
<dbReference type="EMBL" id="AMRI01000021">
    <property type="protein sequence ID" value="EKE70217.1"/>
    <property type="molecule type" value="Genomic_DNA"/>
</dbReference>